<keyword evidence="11" id="KW-1185">Reference proteome</keyword>
<proteinExistence type="inferred from homology"/>
<dbReference type="SUPFAM" id="SSF103506">
    <property type="entry name" value="Mitochondrial carrier"/>
    <property type="match status" value="1"/>
</dbReference>
<comment type="subcellular location">
    <subcellularLocation>
        <location evidence="1">Mitochondrion membrane</location>
        <topology evidence="1">Multi-pass membrane protein</topology>
    </subcellularLocation>
</comment>
<evidence type="ECO:0000256" key="1">
    <source>
        <dbReference type="ARBA" id="ARBA00004225"/>
    </source>
</evidence>
<dbReference type="Gene3D" id="1.50.40.10">
    <property type="entry name" value="Mitochondrial carrier domain"/>
    <property type="match status" value="2"/>
</dbReference>
<feature type="repeat" description="Solcar" evidence="8">
    <location>
        <begin position="51"/>
        <end position="133"/>
    </location>
</feature>
<name>A0ABN9V6J0_9DINO</name>
<keyword evidence="5" id="KW-1133">Transmembrane helix</keyword>
<dbReference type="Proteomes" id="UP001189429">
    <property type="component" value="Unassembled WGS sequence"/>
</dbReference>
<keyword evidence="7 8" id="KW-0472">Membrane</keyword>
<evidence type="ECO:0000313" key="11">
    <source>
        <dbReference type="Proteomes" id="UP001189429"/>
    </source>
</evidence>
<evidence type="ECO:0000256" key="3">
    <source>
        <dbReference type="ARBA" id="ARBA00022448"/>
    </source>
</evidence>
<evidence type="ECO:0000256" key="9">
    <source>
        <dbReference type="RuleBase" id="RU000488"/>
    </source>
</evidence>
<reference evidence="10" key="1">
    <citation type="submission" date="2023-10" db="EMBL/GenBank/DDBJ databases">
        <authorList>
            <person name="Chen Y."/>
            <person name="Shah S."/>
            <person name="Dougan E. K."/>
            <person name="Thang M."/>
            <person name="Chan C."/>
        </authorList>
    </citation>
    <scope>NUCLEOTIDE SEQUENCE [LARGE SCALE GENOMIC DNA]</scope>
</reference>
<evidence type="ECO:0000256" key="4">
    <source>
        <dbReference type="ARBA" id="ARBA00022692"/>
    </source>
</evidence>
<keyword evidence="4 8" id="KW-0812">Transmembrane</keyword>
<accession>A0ABN9V6J0</accession>
<evidence type="ECO:0000256" key="8">
    <source>
        <dbReference type="PROSITE-ProRule" id="PRU00282"/>
    </source>
</evidence>
<keyword evidence="6" id="KW-0496">Mitochondrion</keyword>
<evidence type="ECO:0000256" key="7">
    <source>
        <dbReference type="ARBA" id="ARBA00023136"/>
    </source>
</evidence>
<sequence>MFPLDTAKTHMQVSRSQLGLGAAFRAVLCERGTLGLMRGSAVIGAGCVPAHVGLFGTYELSMASVAHDVVLTPHDVVKQQLQLGRYAGTADCIASLMQKDGLAAFYRSLPTTMAMNVPFMGLLVAANESLKLLLRLRQGRADATLSGASGYFACAGASGGFASALTSPLDVVKTRLQTSDMPAILAEEPPDAAGVARGSVG</sequence>
<keyword evidence="3 9" id="KW-0813">Transport</keyword>
<dbReference type="InterPro" id="IPR018108">
    <property type="entry name" value="MCP_transmembrane"/>
</dbReference>
<comment type="similarity">
    <text evidence="2 9">Belongs to the mitochondrial carrier (TC 2.A.29) family.</text>
</comment>
<gene>
    <name evidence="10" type="ORF">PCOR1329_LOCUS55154</name>
</gene>
<evidence type="ECO:0000313" key="10">
    <source>
        <dbReference type="EMBL" id="CAK0868511.1"/>
    </source>
</evidence>
<dbReference type="Pfam" id="PF00153">
    <property type="entry name" value="Mito_carr"/>
    <property type="match status" value="3"/>
</dbReference>
<evidence type="ECO:0000256" key="2">
    <source>
        <dbReference type="ARBA" id="ARBA00006375"/>
    </source>
</evidence>
<protein>
    <submittedName>
        <fullName evidence="10">Uncharacterized protein</fullName>
    </submittedName>
</protein>
<dbReference type="PANTHER" id="PTHR45758">
    <property type="entry name" value="MITOFERRIN-1-RELATED"/>
    <property type="match status" value="1"/>
</dbReference>
<evidence type="ECO:0000256" key="5">
    <source>
        <dbReference type="ARBA" id="ARBA00022989"/>
    </source>
</evidence>
<dbReference type="EMBL" id="CAUYUJ010016755">
    <property type="protein sequence ID" value="CAK0868511.1"/>
    <property type="molecule type" value="Genomic_DNA"/>
</dbReference>
<dbReference type="PROSITE" id="PS50920">
    <property type="entry name" value="SOLCAR"/>
    <property type="match status" value="1"/>
</dbReference>
<dbReference type="InterPro" id="IPR023395">
    <property type="entry name" value="MCP_dom_sf"/>
</dbReference>
<organism evidence="10 11">
    <name type="scientific">Prorocentrum cordatum</name>
    <dbReference type="NCBI Taxonomy" id="2364126"/>
    <lineage>
        <taxon>Eukaryota</taxon>
        <taxon>Sar</taxon>
        <taxon>Alveolata</taxon>
        <taxon>Dinophyceae</taxon>
        <taxon>Prorocentrales</taxon>
        <taxon>Prorocentraceae</taxon>
        <taxon>Prorocentrum</taxon>
    </lineage>
</organism>
<evidence type="ECO:0000256" key="6">
    <source>
        <dbReference type="ARBA" id="ARBA00023128"/>
    </source>
</evidence>
<comment type="caution">
    <text evidence="10">The sequence shown here is derived from an EMBL/GenBank/DDBJ whole genome shotgun (WGS) entry which is preliminary data.</text>
</comment>
<dbReference type="PANTHER" id="PTHR45758:SF4">
    <property type="entry name" value="MITOFERRIN-1"/>
    <property type="match status" value="1"/>
</dbReference>